<comment type="caution">
    <text evidence="2">The sequence shown here is derived from an EMBL/GenBank/DDBJ whole genome shotgun (WGS) entry which is preliminary data.</text>
</comment>
<keyword evidence="1" id="KW-0472">Membrane</keyword>
<dbReference type="Pfam" id="PF13430">
    <property type="entry name" value="DUF4112"/>
    <property type="match status" value="1"/>
</dbReference>
<dbReference type="STRING" id="1172194.WQQ_17130"/>
<name>I8I5B9_9GAMM</name>
<evidence type="ECO:0000256" key="1">
    <source>
        <dbReference type="SAM" id="Phobius"/>
    </source>
</evidence>
<reference evidence="2 3" key="1">
    <citation type="journal article" date="2012" name="J. Bacteriol.">
        <title>Genome Sequence of n-Alkane-Degrading Hydrocarboniphaga effusa Strain AP103T (ATCC BAA-332T).</title>
        <authorList>
            <person name="Chang H.K."/>
            <person name="Zylstra G.J."/>
            <person name="Chae J.C."/>
        </authorList>
    </citation>
    <scope>NUCLEOTIDE SEQUENCE [LARGE SCALE GENOMIC DNA]</scope>
    <source>
        <strain evidence="2 3">AP103</strain>
    </source>
</reference>
<keyword evidence="3" id="KW-1185">Reference proteome</keyword>
<feature type="transmembrane region" description="Helical" evidence="1">
    <location>
        <begin position="138"/>
        <end position="162"/>
    </location>
</feature>
<sequence length="166" mass="17478">MSPAHDPRLDGDHHRRIASARTRVGRIAGLLDGLVTIPGTRIRFGLDALLGLIPGIGDIAGLLLGSSILFESVRVGAPRGLIARMLGNMVVDTVGGSVPLVGDLFDVAFRSHARNARLLLDHLDAQSGAVAPKRHGKLMLAGLMLALLLLLGLICVGIYAVVSRLF</sequence>
<proteinExistence type="predicted"/>
<dbReference type="InterPro" id="IPR025187">
    <property type="entry name" value="DUF4112"/>
</dbReference>
<accession>I8I5B9</accession>
<evidence type="ECO:0000313" key="2">
    <source>
        <dbReference type="EMBL" id="EIT71576.1"/>
    </source>
</evidence>
<gene>
    <name evidence="2" type="ORF">WQQ_17130</name>
</gene>
<feature type="transmembrane region" description="Helical" evidence="1">
    <location>
        <begin position="48"/>
        <end position="70"/>
    </location>
</feature>
<dbReference type="EMBL" id="AKGD01000001">
    <property type="protein sequence ID" value="EIT71576.1"/>
    <property type="molecule type" value="Genomic_DNA"/>
</dbReference>
<dbReference type="PANTHER" id="PTHR35519:SF2">
    <property type="entry name" value="PH DOMAIN PROTEIN"/>
    <property type="match status" value="1"/>
</dbReference>
<dbReference type="AlphaFoldDB" id="I8I5B9"/>
<evidence type="ECO:0008006" key="4">
    <source>
        <dbReference type="Google" id="ProtNLM"/>
    </source>
</evidence>
<protein>
    <recommendedName>
        <fullName evidence="4">DUF4112 domain-containing protein</fullName>
    </recommendedName>
</protein>
<dbReference type="Proteomes" id="UP000003704">
    <property type="component" value="Unassembled WGS sequence"/>
</dbReference>
<keyword evidence="1" id="KW-0812">Transmembrane</keyword>
<organism evidence="2 3">
    <name type="scientific">Hydrocarboniphaga effusa AP103</name>
    <dbReference type="NCBI Taxonomy" id="1172194"/>
    <lineage>
        <taxon>Bacteria</taxon>
        <taxon>Pseudomonadati</taxon>
        <taxon>Pseudomonadota</taxon>
        <taxon>Gammaproteobacteria</taxon>
        <taxon>Nevskiales</taxon>
        <taxon>Nevskiaceae</taxon>
        <taxon>Hydrocarboniphaga</taxon>
    </lineage>
</organism>
<dbReference type="PANTHER" id="PTHR35519">
    <property type="entry name" value="MEMBRANE PROTEINS"/>
    <property type="match status" value="1"/>
</dbReference>
<evidence type="ECO:0000313" key="3">
    <source>
        <dbReference type="Proteomes" id="UP000003704"/>
    </source>
</evidence>
<keyword evidence="1" id="KW-1133">Transmembrane helix</keyword>
<dbReference type="RefSeq" id="WP_007184662.1">
    <property type="nucleotide sequence ID" value="NZ_AKGD01000001.1"/>
</dbReference>